<evidence type="ECO:0000256" key="2">
    <source>
        <dbReference type="SAM" id="MobiDB-lite"/>
    </source>
</evidence>
<keyword evidence="3" id="KW-0812">Transmembrane</keyword>
<protein>
    <recommendedName>
        <fullName evidence="5">EGF-like domain-containing protein</fullName>
    </recommendedName>
</protein>
<accession>A0A484BBR5</accession>
<dbReference type="PROSITE" id="PS00022">
    <property type="entry name" value="EGF_1"/>
    <property type="match status" value="1"/>
</dbReference>
<feature type="region of interest" description="Disordered" evidence="2">
    <location>
        <begin position="161"/>
        <end position="180"/>
    </location>
</feature>
<evidence type="ECO:0000256" key="4">
    <source>
        <dbReference type="SAM" id="SignalP"/>
    </source>
</evidence>
<dbReference type="SUPFAM" id="SSF57196">
    <property type="entry name" value="EGF/Laminin"/>
    <property type="match status" value="1"/>
</dbReference>
<evidence type="ECO:0000313" key="7">
    <source>
        <dbReference type="Proteomes" id="UP000295192"/>
    </source>
</evidence>
<dbReference type="GO" id="GO:0048018">
    <property type="term" value="F:receptor ligand activity"/>
    <property type="evidence" value="ECO:0007669"/>
    <property type="project" value="InterPro"/>
</dbReference>
<dbReference type="EMBL" id="LSRL02000083">
    <property type="protein sequence ID" value="TDG45215.1"/>
    <property type="molecule type" value="Genomic_DNA"/>
</dbReference>
<evidence type="ECO:0000256" key="1">
    <source>
        <dbReference type="PROSITE-ProRule" id="PRU00076"/>
    </source>
</evidence>
<dbReference type="AlphaFoldDB" id="A0A484BBR5"/>
<dbReference type="GO" id="GO:0005154">
    <property type="term" value="F:epidermal growth factor receptor binding"/>
    <property type="evidence" value="ECO:0007669"/>
    <property type="project" value="InterPro"/>
</dbReference>
<dbReference type="PANTHER" id="PTHR12332">
    <property type="entry name" value="KEREN-RELATED"/>
    <property type="match status" value="1"/>
</dbReference>
<feature type="domain" description="EGF-like" evidence="5">
    <location>
        <begin position="207"/>
        <end position="251"/>
    </location>
</feature>
<keyword evidence="1" id="KW-0245">EGF-like domain</keyword>
<feature type="chain" id="PRO_5019862527" description="EGF-like domain-containing protein" evidence="4">
    <location>
        <begin position="20"/>
        <end position="323"/>
    </location>
</feature>
<dbReference type="PANTHER" id="PTHR12332:SF1">
    <property type="entry name" value="KEREN-RELATED"/>
    <property type="match status" value="1"/>
</dbReference>
<comment type="caution">
    <text evidence="1">Lacks conserved residue(s) required for the propagation of feature annotation.</text>
</comment>
<dbReference type="PROSITE" id="PS50026">
    <property type="entry name" value="EGF_3"/>
    <property type="match status" value="1"/>
</dbReference>
<dbReference type="Gene3D" id="2.10.25.10">
    <property type="entry name" value="Laminin"/>
    <property type="match status" value="1"/>
</dbReference>
<evidence type="ECO:0000313" key="6">
    <source>
        <dbReference type="EMBL" id="TDG45215.1"/>
    </source>
</evidence>
<dbReference type="InterPro" id="IPR043403">
    <property type="entry name" value="Gurken/Spitz"/>
</dbReference>
<feature type="transmembrane region" description="Helical" evidence="3">
    <location>
        <begin position="276"/>
        <end position="299"/>
    </location>
</feature>
<evidence type="ECO:0000259" key="5">
    <source>
        <dbReference type="PROSITE" id="PS50026"/>
    </source>
</evidence>
<feature type="signal peptide" evidence="4">
    <location>
        <begin position="1"/>
        <end position="19"/>
    </location>
</feature>
<dbReference type="PROSITE" id="PS01186">
    <property type="entry name" value="EGF_2"/>
    <property type="match status" value="1"/>
</dbReference>
<reference evidence="6 7" key="1">
    <citation type="journal article" date="2019" name="J. Hered.">
        <title>An Improved Genome Assembly for Drosophila navojoa, the Basal Species in the mojavensis Cluster.</title>
        <authorList>
            <person name="Vanderlinde T."/>
            <person name="Dupim E.G."/>
            <person name="Nazario-Yepiz N.O."/>
            <person name="Carvalho A.B."/>
        </authorList>
    </citation>
    <scope>NUCLEOTIDE SEQUENCE [LARGE SCALE GENOMIC DNA]</scope>
    <source>
        <strain evidence="6">Navoj_Jal97</strain>
        <tissue evidence="6">Whole organism</tissue>
    </source>
</reference>
<sequence>MPIFQVIFVLSTIVAVTDCCSSRILLLRQQTLQIEEHVVQLVNQLELQQQLNLDGQPSATDIFADTAQMLQVSSALDIDGELATIATTERDSNTGIASWFHDEETTTTTTTTATKTTMPITTTSSAAISSTTVSTTVNTMATGEPPPDERTPQLATDATISEAGETLQTTTTNKRTEATTAEAETATTGTAEATTTMTTTNSEDLSFKLPCSNTYMKYFCLNGGNCFRWAESENGFSYCVCAVGFVGERCDSKTENGVYVPLRPSTPEPQLKTAHIVFSFPMLMLLSTIYVLFGAMFVLRNVSAQRRKQQQLHLHKQRFFVSC</sequence>
<keyword evidence="1" id="KW-1015">Disulfide bond</keyword>
<feature type="compositionally biased region" description="Low complexity" evidence="2">
    <location>
        <begin position="169"/>
        <end position="180"/>
    </location>
</feature>
<dbReference type="InterPro" id="IPR000742">
    <property type="entry name" value="EGF"/>
</dbReference>
<dbReference type="Proteomes" id="UP000295192">
    <property type="component" value="Unassembled WGS sequence"/>
</dbReference>
<keyword evidence="7" id="KW-1185">Reference proteome</keyword>
<keyword evidence="3" id="KW-0472">Membrane</keyword>
<evidence type="ECO:0000256" key="3">
    <source>
        <dbReference type="SAM" id="Phobius"/>
    </source>
</evidence>
<dbReference type="OrthoDB" id="6133584at2759"/>
<organism evidence="6 7">
    <name type="scientific">Drosophila navojoa</name>
    <name type="common">Fruit fly</name>
    <dbReference type="NCBI Taxonomy" id="7232"/>
    <lineage>
        <taxon>Eukaryota</taxon>
        <taxon>Metazoa</taxon>
        <taxon>Ecdysozoa</taxon>
        <taxon>Arthropoda</taxon>
        <taxon>Hexapoda</taxon>
        <taxon>Insecta</taxon>
        <taxon>Pterygota</taxon>
        <taxon>Neoptera</taxon>
        <taxon>Endopterygota</taxon>
        <taxon>Diptera</taxon>
        <taxon>Brachycera</taxon>
        <taxon>Muscomorpha</taxon>
        <taxon>Ephydroidea</taxon>
        <taxon>Drosophilidae</taxon>
        <taxon>Drosophila</taxon>
    </lineage>
</organism>
<dbReference type="OMA" id="FSFPMLI"/>
<name>A0A484BBR5_DRONA</name>
<keyword evidence="3" id="KW-1133">Transmembrane helix</keyword>
<proteinExistence type="predicted"/>
<keyword evidence="4" id="KW-0732">Signal</keyword>
<dbReference type="GO" id="GO:0007173">
    <property type="term" value="P:epidermal growth factor receptor signaling pathway"/>
    <property type="evidence" value="ECO:0007669"/>
    <property type="project" value="InterPro"/>
</dbReference>
<dbReference type="STRING" id="7232.A0A484BBR5"/>
<comment type="caution">
    <text evidence="6">The sequence shown here is derived from an EMBL/GenBank/DDBJ whole genome shotgun (WGS) entry which is preliminary data.</text>
</comment>
<gene>
    <name evidence="6" type="ORF">AWZ03_008370</name>
</gene>
<feature type="disulfide bond" evidence="1">
    <location>
        <begin position="241"/>
        <end position="250"/>
    </location>
</feature>